<name>A0ABD5W0R3_9EURY</name>
<dbReference type="InterPro" id="IPR058341">
    <property type="entry name" value="DUF8028"/>
</dbReference>
<comment type="caution">
    <text evidence="2">The sequence shown here is derived from an EMBL/GenBank/DDBJ whole genome shotgun (WGS) entry which is preliminary data.</text>
</comment>
<reference evidence="2 3" key="1">
    <citation type="journal article" date="2019" name="Int. J. Syst. Evol. Microbiol.">
        <title>The Global Catalogue of Microorganisms (GCM) 10K type strain sequencing project: providing services to taxonomists for standard genome sequencing and annotation.</title>
        <authorList>
            <consortium name="The Broad Institute Genomics Platform"/>
            <consortium name="The Broad Institute Genome Sequencing Center for Infectious Disease"/>
            <person name="Wu L."/>
            <person name="Ma J."/>
        </authorList>
    </citation>
    <scope>NUCLEOTIDE SEQUENCE [LARGE SCALE GENOMIC DNA]</scope>
    <source>
        <strain evidence="2 3">JCM 30072</strain>
    </source>
</reference>
<dbReference type="Proteomes" id="UP001596445">
    <property type="component" value="Unassembled WGS sequence"/>
</dbReference>
<keyword evidence="3" id="KW-1185">Reference proteome</keyword>
<keyword evidence="1" id="KW-0812">Transmembrane</keyword>
<protein>
    <submittedName>
        <fullName evidence="2">Uncharacterized protein</fullName>
    </submittedName>
</protein>
<dbReference type="RefSeq" id="WP_267161300.1">
    <property type="nucleotide sequence ID" value="NZ_CP112972.1"/>
</dbReference>
<keyword evidence="1" id="KW-0472">Membrane</keyword>
<gene>
    <name evidence="2" type="ORF">ACFQQG_10850</name>
</gene>
<feature type="transmembrane region" description="Helical" evidence="1">
    <location>
        <begin position="56"/>
        <end position="74"/>
    </location>
</feature>
<evidence type="ECO:0000313" key="2">
    <source>
        <dbReference type="EMBL" id="MFC7058587.1"/>
    </source>
</evidence>
<proteinExistence type="predicted"/>
<evidence type="ECO:0000256" key="1">
    <source>
        <dbReference type="SAM" id="Phobius"/>
    </source>
</evidence>
<keyword evidence="1" id="KW-1133">Transmembrane helix</keyword>
<dbReference type="EMBL" id="JBHSZI010000001">
    <property type="protein sequence ID" value="MFC7058587.1"/>
    <property type="molecule type" value="Genomic_DNA"/>
</dbReference>
<dbReference type="Pfam" id="PF26071">
    <property type="entry name" value="DUF8028"/>
    <property type="match status" value="1"/>
</dbReference>
<feature type="transmembrane region" description="Helical" evidence="1">
    <location>
        <begin position="30"/>
        <end position="50"/>
    </location>
</feature>
<organism evidence="2 3">
    <name type="scientific">Halovenus salina</name>
    <dbReference type="NCBI Taxonomy" id="1510225"/>
    <lineage>
        <taxon>Archaea</taxon>
        <taxon>Methanobacteriati</taxon>
        <taxon>Methanobacteriota</taxon>
        <taxon>Stenosarchaea group</taxon>
        <taxon>Halobacteria</taxon>
        <taxon>Halobacteriales</taxon>
        <taxon>Haloarculaceae</taxon>
        <taxon>Halovenus</taxon>
    </lineage>
</organism>
<evidence type="ECO:0000313" key="3">
    <source>
        <dbReference type="Proteomes" id="UP001596445"/>
    </source>
</evidence>
<dbReference type="AlphaFoldDB" id="A0ABD5W0R3"/>
<sequence length="79" mass="8480">MSISPLSETTALPGSRPDIRALVVRPVRRLAFWAAIVLPFLHLSLLLSGLESRPTTLAFVALVTLNVVAVYVGSPQALE</sequence>
<accession>A0ABD5W0R3</accession>
<dbReference type="GeneID" id="76630596"/>